<accession>V5BCF2</accession>
<feature type="transmembrane region" description="Helical" evidence="1">
    <location>
        <begin position="12"/>
        <end position="29"/>
    </location>
</feature>
<sequence>MRELTVDGIVRVCVFCVLLPLLGLCGIAAPHGEHVPRCMRVTFLITFLLLVLFLCCFSGMIRTPIYLMFGCCTPS</sequence>
<keyword evidence="1" id="KW-1133">Transmembrane helix</keyword>
<protein>
    <submittedName>
        <fullName evidence="2">Uncharacterized protein</fullName>
    </submittedName>
</protein>
<dbReference type="Proteomes" id="UP000017861">
    <property type="component" value="Unassembled WGS sequence"/>
</dbReference>
<name>V5BCF2_TRYCR</name>
<dbReference type="VEuPathDB" id="TriTrypDB:TCDM_10319"/>
<dbReference type="AlphaFoldDB" id="V5BCF2"/>
<organism evidence="2 3">
    <name type="scientific">Trypanosoma cruzi Dm28c</name>
    <dbReference type="NCBI Taxonomy" id="1416333"/>
    <lineage>
        <taxon>Eukaryota</taxon>
        <taxon>Discoba</taxon>
        <taxon>Euglenozoa</taxon>
        <taxon>Kinetoplastea</taxon>
        <taxon>Metakinetoplastina</taxon>
        <taxon>Trypanosomatida</taxon>
        <taxon>Trypanosomatidae</taxon>
        <taxon>Trypanosoma</taxon>
        <taxon>Schizotrypanum</taxon>
    </lineage>
</organism>
<dbReference type="Pfam" id="PF11052">
    <property type="entry name" value="Tr-sialidase_C"/>
    <property type="match status" value="1"/>
</dbReference>
<dbReference type="InterPro" id="IPR021287">
    <property type="entry name" value="Trans-sialidase_CS"/>
</dbReference>
<keyword evidence="1" id="KW-0812">Transmembrane</keyword>
<keyword evidence="1" id="KW-0472">Membrane</keyword>
<proteinExistence type="predicted"/>
<gene>
    <name evidence="2" type="ORF">TCDM_10319</name>
</gene>
<evidence type="ECO:0000313" key="2">
    <source>
        <dbReference type="EMBL" id="ESS62053.1"/>
    </source>
</evidence>
<dbReference type="EMBL" id="AYLP01000215">
    <property type="protein sequence ID" value="ESS62053.1"/>
    <property type="molecule type" value="Genomic_DNA"/>
</dbReference>
<feature type="transmembrane region" description="Helical" evidence="1">
    <location>
        <begin position="41"/>
        <end position="61"/>
    </location>
</feature>
<evidence type="ECO:0000256" key="1">
    <source>
        <dbReference type="SAM" id="Phobius"/>
    </source>
</evidence>
<reference evidence="2 3" key="1">
    <citation type="journal article" date="2014" name="Genome Announc.">
        <title>Trypanosoma cruzi Clone Dm28c Draft Genome Sequence.</title>
        <authorList>
            <person name="Grisard E.C."/>
            <person name="Teixeira S.M."/>
            <person name="de Almeida L.G."/>
            <person name="Stoco P.H."/>
            <person name="Gerber A.L."/>
            <person name="Talavera-Lopez C."/>
            <person name="Lima O.C."/>
            <person name="Andersson B."/>
            <person name="de Vasconcelos A.T."/>
        </authorList>
    </citation>
    <scope>NUCLEOTIDE SEQUENCE [LARGE SCALE GENOMIC DNA]</scope>
    <source>
        <strain evidence="2 3">Dm28c</strain>
    </source>
</reference>
<comment type="caution">
    <text evidence="2">The sequence shown here is derived from an EMBL/GenBank/DDBJ whole genome shotgun (WGS) entry which is preliminary data.</text>
</comment>
<evidence type="ECO:0000313" key="3">
    <source>
        <dbReference type="Proteomes" id="UP000017861"/>
    </source>
</evidence>